<feature type="region of interest" description="Disordered" evidence="5">
    <location>
        <begin position="139"/>
        <end position="186"/>
    </location>
</feature>
<feature type="domain" description="RING-type" evidence="6">
    <location>
        <begin position="95"/>
        <end position="136"/>
    </location>
</feature>
<feature type="compositionally biased region" description="Acidic residues" evidence="5">
    <location>
        <begin position="144"/>
        <end position="154"/>
    </location>
</feature>
<dbReference type="GO" id="GO:0008270">
    <property type="term" value="F:zinc ion binding"/>
    <property type="evidence" value="ECO:0007669"/>
    <property type="project" value="UniProtKB-KW"/>
</dbReference>
<evidence type="ECO:0000313" key="7">
    <source>
        <dbReference type="EMBL" id="RLN08076.1"/>
    </source>
</evidence>
<dbReference type="InterPro" id="IPR051834">
    <property type="entry name" value="RING_finger_E3_ligase"/>
</dbReference>
<evidence type="ECO:0000256" key="5">
    <source>
        <dbReference type="SAM" id="MobiDB-lite"/>
    </source>
</evidence>
<evidence type="ECO:0000256" key="2">
    <source>
        <dbReference type="ARBA" id="ARBA00022771"/>
    </source>
</evidence>
<dbReference type="Gene3D" id="3.30.40.10">
    <property type="entry name" value="Zinc/RING finger domain, C3HC4 (zinc finger)"/>
    <property type="match status" value="1"/>
</dbReference>
<dbReference type="PANTHER" id="PTHR45931:SF3">
    <property type="entry name" value="RING ZINC FINGER-CONTAINING PROTEIN"/>
    <property type="match status" value="1"/>
</dbReference>
<keyword evidence="8" id="KW-1185">Reference proteome</keyword>
<keyword evidence="3" id="KW-0862">Zinc</keyword>
<dbReference type="GO" id="GO:0006511">
    <property type="term" value="P:ubiquitin-dependent protein catabolic process"/>
    <property type="evidence" value="ECO:0007669"/>
    <property type="project" value="TreeGrafter"/>
</dbReference>
<name>A0A3L6RQG6_PANMI</name>
<dbReference type="InterPro" id="IPR013083">
    <property type="entry name" value="Znf_RING/FYVE/PHD"/>
</dbReference>
<dbReference type="AlphaFoldDB" id="A0A3L6RQG6"/>
<evidence type="ECO:0000313" key="8">
    <source>
        <dbReference type="Proteomes" id="UP000275267"/>
    </source>
</evidence>
<dbReference type="SMART" id="SM00184">
    <property type="entry name" value="RING"/>
    <property type="match status" value="1"/>
</dbReference>
<evidence type="ECO:0000259" key="6">
    <source>
        <dbReference type="PROSITE" id="PS50089"/>
    </source>
</evidence>
<feature type="compositionally biased region" description="Acidic residues" evidence="5">
    <location>
        <begin position="166"/>
        <end position="177"/>
    </location>
</feature>
<dbReference type="OrthoDB" id="693546at2759"/>
<keyword evidence="2 4" id="KW-0863">Zinc-finger</keyword>
<gene>
    <name evidence="7" type="ORF">C2845_PM11G13270</name>
</gene>
<protein>
    <recommendedName>
        <fullName evidence="6">RING-type domain-containing protein</fullName>
    </recommendedName>
</protein>
<dbReference type="SUPFAM" id="SSF57850">
    <property type="entry name" value="RING/U-box"/>
    <property type="match status" value="1"/>
</dbReference>
<dbReference type="Proteomes" id="UP000275267">
    <property type="component" value="Unassembled WGS sequence"/>
</dbReference>
<evidence type="ECO:0000256" key="3">
    <source>
        <dbReference type="ARBA" id="ARBA00022833"/>
    </source>
</evidence>
<evidence type="ECO:0000256" key="4">
    <source>
        <dbReference type="PROSITE-ProRule" id="PRU00175"/>
    </source>
</evidence>
<dbReference type="GO" id="GO:0005634">
    <property type="term" value="C:nucleus"/>
    <property type="evidence" value="ECO:0007669"/>
    <property type="project" value="TreeGrafter"/>
</dbReference>
<dbReference type="GO" id="GO:0061630">
    <property type="term" value="F:ubiquitin protein ligase activity"/>
    <property type="evidence" value="ECO:0007669"/>
    <property type="project" value="TreeGrafter"/>
</dbReference>
<dbReference type="STRING" id="4540.A0A3L6RQG6"/>
<dbReference type="PROSITE" id="PS50089">
    <property type="entry name" value="ZF_RING_2"/>
    <property type="match status" value="1"/>
</dbReference>
<dbReference type="EMBL" id="PQIB02000007">
    <property type="protein sequence ID" value="RLN08076.1"/>
    <property type="molecule type" value="Genomic_DNA"/>
</dbReference>
<dbReference type="InterPro" id="IPR001841">
    <property type="entry name" value="Znf_RING"/>
</dbReference>
<keyword evidence="1" id="KW-0479">Metal-binding</keyword>
<dbReference type="Pfam" id="PF13639">
    <property type="entry name" value="zf-RING_2"/>
    <property type="match status" value="1"/>
</dbReference>
<reference evidence="8" key="1">
    <citation type="journal article" date="2019" name="Nat. Commun.">
        <title>The genome of broomcorn millet.</title>
        <authorList>
            <person name="Zou C."/>
            <person name="Miki D."/>
            <person name="Li D."/>
            <person name="Tang Q."/>
            <person name="Xiao L."/>
            <person name="Rajput S."/>
            <person name="Deng P."/>
            <person name="Jia W."/>
            <person name="Huang R."/>
            <person name="Zhang M."/>
            <person name="Sun Y."/>
            <person name="Hu J."/>
            <person name="Fu X."/>
            <person name="Schnable P.S."/>
            <person name="Li F."/>
            <person name="Zhang H."/>
            <person name="Feng B."/>
            <person name="Zhu X."/>
            <person name="Liu R."/>
            <person name="Schnable J.C."/>
            <person name="Zhu J.-K."/>
            <person name="Zhang H."/>
        </authorList>
    </citation>
    <scope>NUCLEOTIDE SEQUENCE [LARGE SCALE GENOMIC DNA]</scope>
</reference>
<dbReference type="PANTHER" id="PTHR45931">
    <property type="entry name" value="SI:CH211-59O9.10"/>
    <property type="match status" value="1"/>
</dbReference>
<evidence type="ECO:0000256" key="1">
    <source>
        <dbReference type="ARBA" id="ARBA00022723"/>
    </source>
</evidence>
<sequence>MDDVQGQYYLGPDSIIFLSAGSPIASSPRPARYDGMPPDSLLDAIFVSTLATWQATLAADDGEPRARKRARVAATSEAILGLQEVAGDRRSGEECAICLKDFGAEETLRAMPCSHAFHQHCISQWLHRNPNCPLCRRRPQPTGDDVEEDEDDGEHEEHEAAMLLREDEDEEDLEWEDGGVIVDESS</sequence>
<proteinExistence type="predicted"/>
<comment type="caution">
    <text evidence="7">The sequence shown here is derived from an EMBL/GenBank/DDBJ whole genome shotgun (WGS) entry which is preliminary data.</text>
</comment>
<organism evidence="7 8">
    <name type="scientific">Panicum miliaceum</name>
    <name type="common">Proso millet</name>
    <name type="synonym">Broomcorn millet</name>
    <dbReference type="NCBI Taxonomy" id="4540"/>
    <lineage>
        <taxon>Eukaryota</taxon>
        <taxon>Viridiplantae</taxon>
        <taxon>Streptophyta</taxon>
        <taxon>Embryophyta</taxon>
        <taxon>Tracheophyta</taxon>
        <taxon>Spermatophyta</taxon>
        <taxon>Magnoliopsida</taxon>
        <taxon>Liliopsida</taxon>
        <taxon>Poales</taxon>
        <taxon>Poaceae</taxon>
        <taxon>PACMAD clade</taxon>
        <taxon>Panicoideae</taxon>
        <taxon>Panicodae</taxon>
        <taxon>Paniceae</taxon>
        <taxon>Panicinae</taxon>
        <taxon>Panicum</taxon>
        <taxon>Panicum sect. Panicum</taxon>
    </lineage>
</organism>
<accession>A0A3L6RQG6</accession>